<dbReference type="PROSITE" id="PS50109">
    <property type="entry name" value="HIS_KIN"/>
    <property type="match status" value="1"/>
</dbReference>
<dbReference type="FunFam" id="3.30.565.10:FF:000010">
    <property type="entry name" value="Sensor histidine kinase RcsC"/>
    <property type="match status" value="1"/>
</dbReference>
<feature type="domain" description="Response regulatory" evidence="12">
    <location>
        <begin position="665"/>
        <end position="785"/>
    </location>
</feature>
<proteinExistence type="inferred from homology"/>
<evidence type="ECO:0000259" key="12">
    <source>
        <dbReference type="PROSITE" id="PS50110"/>
    </source>
</evidence>
<dbReference type="Pfam" id="PF00072">
    <property type="entry name" value="Response_reg"/>
    <property type="match status" value="2"/>
</dbReference>
<dbReference type="CDD" id="cd17546">
    <property type="entry name" value="REC_hyHK_CKI1_RcsC-like"/>
    <property type="match status" value="1"/>
</dbReference>
<dbReference type="SUPFAM" id="SSF52172">
    <property type="entry name" value="CheY-like"/>
    <property type="match status" value="2"/>
</dbReference>
<evidence type="ECO:0000256" key="5">
    <source>
        <dbReference type="ARBA" id="ARBA00022553"/>
    </source>
</evidence>
<evidence type="ECO:0000313" key="14">
    <source>
        <dbReference type="Proteomes" id="UP000037392"/>
    </source>
</evidence>
<dbReference type="Gene3D" id="3.30.565.10">
    <property type="entry name" value="Histidine kinase-like ATPase, C-terminal domain"/>
    <property type="match status" value="1"/>
</dbReference>
<dbReference type="Gene3D" id="3.30.450.20">
    <property type="entry name" value="PAS domain"/>
    <property type="match status" value="1"/>
</dbReference>
<dbReference type="InterPro" id="IPR036097">
    <property type="entry name" value="HisK_dim/P_sf"/>
</dbReference>
<dbReference type="SMART" id="SM00387">
    <property type="entry name" value="HATPase_c"/>
    <property type="match status" value="1"/>
</dbReference>
<dbReference type="CDD" id="cd16922">
    <property type="entry name" value="HATPase_EvgS-ArcB-TorS-like"/>
    <property type="match status" value="1"/>
</dbReference>
<dbReference type="InterPro" id="IPR036890">
    <property type="entry name" value="HATPase_C_sf"/>
</dbReference>
<dbReference type="EMBL" id="ADLK01000027">
    <property type="protein sequence ID" value="KMW17353.1"/>
    <property type="molecule type" value="Genomic_DNA"/>
</dbReference>
<dbReference type="GeneID" id="93166197"/>
<feature type="domain" description="Histidine kinase" evidence="11">
    <location>
        <begin position="426"/>
        <end position="650"/>
    </location>
</feature>
<comment type="similarity">
    <text evidence="2">In the N-terminal section; belongs to the phytochrome family.</text>
</comment>
<dbReference type="AlphaFoldDB" id="A0A0J9BX17"/>
<evidence type="ECO:0000256" key="4">
    <source>
        <dbReference type="ARBA" id="ARBA00018672"/>
    </source>
</evidence>
<dbReference type="RefSeq" id="WP_334291750.1">
    <property type="nucleotide sequence ID" value="NZ_KQ235880.1"/>
</dbReference>
<dbReference type="SUPFAM" id="SSF47384">
    <property type="entry name" value="Homodimeric domain of signal transducing histidine kinase"/>
    <property type="match status" value="1"/>
</dbReference>
<evidence type="ECO:0000256" key="10">
    <source>
        <dbReference type="PROSITE-ProRule" id="PRU00169"/>
    </source>
</evidence>
<evidence type="ECO:0000256" key="8">
    <source>
        <dbReference type="ARBA" id="ARBA00024867"/>
    </source>
</evidence>
<dbReference type="Pfam" id="PF02518">
    <property type="entry name" value="HATPase_c"/>
    <property type="match status" value="1"/>
</dbReference>
<accession>A0A0J9BX17</accession>
<feature type="domain" description="Response regulatory" evidence="12">
    <location>
        <begin position="808"/>
        <end position="929"/>
    </location>
</feature>
<dbReference type="CDD" id="cd00082">
    <property type="entry name" value="HisKA"/>
    <property type="match status" value="1"/>
</dbReference>
<dbReference type="InterPro" id="IPR001789">
    <property type="entry name" value="Sig_transdc_resp-reg_receiver"/>
</dbReference>
<evidence type="ECO:0000256" key="7">
    <source>
        <dbReference type="ARBA" id="ARBA00023012"/>
    </source>
</evidence>
<dbReference type="PANTHER" id="PTHR45339:SF5">
    <property type="entry name" value="HISTIDINE KINASE"/>
    <property type="match status" value="1"/>
</dbReference>
<dbReference type="InterPro" id="IPR004358">
    <property type="entry name" value="Sig_transdc_His_kin-like_C"/>
</dbReference>
<dbReference type="Gene3D" id="3.40.50.2300">
    <property type="match status" value="2"/>
</dbReference>
<dbReference type="InterPro" id="IPR005467">
    <property type="entry name" value="His_kinase_dom"/>
</dbReference>
<dbReference type="SMART" id="SM00388">
    <property type="entry name" value="HisKA"/>
    <property type="match status" value="1"/>
</dbReference>
<dbReference type="PANTHER" id="PTHR45339">
    <property type="entry name" value="HYBRID SIGNAL TRANSDUCTION HISTIDINE KINASE J"/>
    <property type="match status" value="1"/>
</dbReference>
<dbReference type="PRINTS" id="PR00344">
    <property type="entry name" value="BCTRLSENSOR"/>
</dbReference>
<evidence type="ECO:0000256" key="3">
    <source>
        <dbReference type="ARBA" id="ARBA00012438"/>
    </source>
</evidence>
<dbReference type="InterPro" id="IPR003661">
    <property type="entry name" value="HisK_dim/P_dom"/>
</dbReference>
<evidence type="ECO:0000256" key="1">
    <source>
        <dbReference type="ARBA" id="ARBA00000085"/>
    </source>
</evidence>
<dbReference type="InterPro" id="IPR035965">
    <property type="entry name" value="PAS-like_dom_sf"/>
</dbReference>
<gene>
    <name evidence="13" type="ORF">HMPREF9470_03542</name>
</gene>
<evidence type="ECO:0000259" key="11">
    <source>
        <dbReference type="PROSITE" id="PS50109"/>
    </source>
</evidence>
<dbReference type="Pfam" id="PF13426">
    <property type="entry name" value="PAS_9"/>
    <property type="match status" value="1"/>
</dbReference>
<sequence length="930" mass="103906">MDIKKRYKRRDSDPPQLSGRTCPAGIDLLKVGVICCLLDDSLTILWGNSGFFRLTGYTMEGFYHLFSSLEEYYRPFPDDFTAIRHEAAQAASTGDPNLDMTIRLPRKADGFSWVRLLGTITADPAARSPVLQLELADVNALAFEKEEQARLCQQQHHCFQSVLDTYEGNAYVSDMDTYELLYLNHTSCEVLGMPAAKTVGRKCYEVIQGRTSPCPFCTNCKLNKDNFYKWEFYNPTLGRTFMIKNLEIGWKGHRARLELSHDMFSAEYKLAKKDQERDALINSVHGGFARVDARDMRTILWYGGGFLDLIGYTGNEFEQVLHSQCTYVHPDDIVHITDIMDQSRVTGKPTAAEGRIVTYHGALKILALSFSFVSAQDSWDGIPSYYSVGLDVTKERMEQARQRQVLEDACKTARIASDAKTNFLSSMSHDIRTPMNAIIGMSVIAQSNLNSPDKIQDCLAKINTSSRHLLNLINEVLDMSKIESGKIDLIYEEVSLPKLIEDVMDVFRPLVAEKYQTLQVNANRVRHEHVVTDKGRLQQVLVNLLSNAVKYTPEGGNIGLRIQETPSFAKGKGQYSFVVTDSGIGMHEDFISHVFEPFSRADDARINNIQGTGLGMAITQNIVRMMNGTIEVKSTPGKGSQFVVAVTFDLCSEPETDDGELAGLPVLVADDDQAICESVSEILNELGMQCSWVLSGREAVDRVVKAHEQSDDFFAVILDWIMPDIDGLETLKLIRTRVGPDMPIIIISAYDFSEIEDKFRLAGADAFITKPLFKSKIVYAFQKFRRNDRSESRSAMHTRPNAALNGKKLLLAEDNELNREIAMELLKAHGLLIDTADNGLMAVDRFKTSAPGEYACILMDIQMPVMDGYKATRAIRALEHEDAHTIPILALTANAFASDIGKAHSAGMNDHIAKPIDVELLMETLGQWIG</sequence>
<comment type="caution">
    <text evidence="13">The sequence shown here is derived from an EMBL/GenBank/DDBJ whole genome shotgun (WGS) entry which is preliminary data.</text>
</comment>
<dbReference type="Gene3D" id="1.10.287.130">
    <property type="match status" value="1"/>
</dbReference>
<protein>
    <recommendedName>
        <fullName evidence="9">Circadian input-output histidine kinase CikA</fullName>
        <ecNumber evidence="3">2.7.13.3</ecNumber>
    </recommendedName>
    <alternativeName>
        <fullName evidence="4">Stage 0 sporulation protein A homolog</fullName>
    </alternativeName>
</protein>
<dbReference type="InterPro" id="IPR000014">
    <property type="entry name" value="PAS"/>
</dbReference>
<name>A0A0J9BX17_9FIRM</name>
<dbReference type="SMART" id="SM00448">
    <property type="entry name" value="REC"/>
    <property type="match status" value="2"/>
</dbReference>
<keyword evidence="6" id="KW-0808">Transferase</keyword>
<dbReference type="EC" id="2.7.13.3" evidence="3"/>
<organism evidence="13 14">
    <name type="scientific">[Clostridium] citroniae WAL-19142</name>
    <dbReference type="NCBI Taxonomy" id="742734"/>
    <lineage>
        <taxon>Bacteria</taxon>
        <taxon>Bacillati</taxon>
        <taxon>Bacillota</taxon>
        <taxon>Clostridia</taxon>
        <taxon>Lachnospirales</taxon>
        <taxon>Lachnospiraceae</taxon>
        <taxon>Enterocloster</taxon>
    </lineage>
</organism>
<evidence type="ECO:0000313" key="13">
    <source>
        <dbReference type="EMBL" id="KMW17353.1"/>
    </source>
</evidence>
<keyword evidence="7" id="KW-0902">Two-component regulatory system</keyword>
<dbReference type="Proteomes" id="UP000037392">
    <property type="component" value="Unassembled WGS sequence"/>
</dbReference>
<dbReference type="InterPro" id="IPR003594">
    <property type="entry name" value="HATPase_dom"/>
</dbReference>
<dbReference type="GO" id="GO:0000155">
    <property type="term" value="F:phosphorelay sensor kinase activity"/>
    <property type="evidence" value="ECO:0007669"/>
    <property type="project" value="InterPro"/>
</dbReference>
<dbReference type="InterPro" id="IPR011006">
    <property type="entry name" value="CheY-like_superfamily"/>
</dbReference>
<keyword evidence="6" id="KW-0418">Kinase</keyword>
<dbReference type="SUPFAM" id="SSF55785">
    <property type="entry name" value="PYP-like sensor domain (PAS domain)"/>
    <property type="match status" value="2"/>
</dbReference>
<feature type="modified residue" description="4-aspartylphosphate" evidence="10">
    <location>
        <position position="719"/>
    </location>
</feature>
<dbReference type="Pfam" id="PF00512">
    <property type="entry name" value="HisKA"/>
    <property type="match status" value="1"/>
</dbReference>
<evidence type="ECO:0000256" key="6">
    <source>
        <dbReference type="ARBA" id="ARBA00022777"/>
    </source>
</evidence>
<evidence type="ECO:0000256" key="9">
    <source>
        <dbReference type="ARBA" id="ARBA00074306"/>
    </source>
</evidence>
<keyword evidence="5 10" id="KW-0597">Phosphoprotein</keyword>
<reference evidence="13 14" key="1">
    <citation type="submission" date="2011-04" db="EMBL/GenBank/DDBJ databases">
        <title>The Genome Sequence of Clostridium citroniae WAL-19142.</title>
        <authorList>
            <consortium name="The Broad Institute Genome Sequencing Platform"/>
            <person name="Earl A."/>
            <person name="Ward D."/>
            <person name="Feldgarden M."/>
            <person name="Gevers D."/>
            <person name="Warren Y.A."/>
            <person name="Tyrrell K.L."/>
            <person name="Citron D.M."/>
            <person name="Goldstein E.J."/>
            <person name="Daigneault M."/>
            <person name="Allen-Vercoe E."/>
            <person name="Young S.K."/>
            <person name="Zeng Q."/>
            <person name="Gargeya S."/>
            <person name="Fitzgerald M."/>
            <person name="Haas B."/>
            <person name="Abouelleil A."/>
            <person name="Alvarado L."/>
            <person name="Arachchi H.M."/>
            <person name="Berlin A."/>
            <person name="Brown A."/>
            <person name="Chapman S.B."/>
            <person name="Chen Z."/>
            <person name="Dunbar C."/>
            <person name="Freedman E."/>
            <person name="Gearin G."/>
            <person name="Gellesch M."/>
            <person name="Goldberg J."/>
            <person name="Griggs A."/>
            <person name="Gujja S."/>
            <person name="Heilman E.R."/>
            <person name="Heiman D."/>
            <person name="Howarth C."/>
            <person name="Larson L."/>
            <person name="Lui A."/>
            <person name="MacDonald P.J."/>
            <person name="Mehta T."/>
            <person name="Montmayeur A."/>
            <person name="Murphy C."/>
            <person name="Neiman D."/>
            <person name="Pearson M."/>
            <person name="Priest M."/>
            <person name="Roberts A."/>
            <person name="Saif S."/>
            <person name="Shea T."/>
            <person name="Shenoy N."/>
            <person name="Sisk P."/>
            <person name="Stolte C."/>
            <person name="Sykes S."/>
            <person name="White J."/>
            <person name="Yandava C."/>
            <person name="Wortman J."/>
            <person name="Nusbaum C."/>
            <person name="Birren B."/>
        </authorList>
    </citation>
    <scope>NUCLEOTIDE SEQUENCE [LARGE SCALE GENOMIC DNA]</scope>
    <source>
        <strain evidence="13 14">WAL-19142</strain>
    </source>
</reference>
<comment type="function">
    <text evidence="8">May play the central regulatory role in sporulation. It may be an element of the effector pathway responsible for the activation of sporulation genes in response to nutritional stress. Spo0A may act in concert with spo0H (a sigma factor) to control the expression of some genes that are critical to the sporulation process.</text>
</comment>
<evidence type="ECO:0000256" key="2">
    <source>
        <dbReference type="ARBA" id="ARBA00006402"/>
    </source>
</evidence>
<feature type="modified residue" description="4-aspartylphosphate" evidence="10">
    <location>
        <position position="860"/>
    </location>
</feature>
<dbReference type="PATRIC" id="fig|742734.4.peg.3799"/>
<dbReference type="CDD" id="cd17574">
    <property type="entry name" value="REC_OmpR"/>
    <property type="match status" value="1"/>
</dbReference>
<dbReference type="PROSITE" id="PS50110">
    <property type="entry name" value="RESPONSE_REGULATORY"/>
    <property type="match status" value="2"/>
</dbReference>
<dbReference type="SUPFAM" id="SSF55874">
    <property type="entry name" value="ATPase domain of HSP90 chaperone/DNA topoisomerase II/histidine kinase"/>
    <property type="match status" value="1"/>
</dbReference>
<comment type="catalytic activity">
    <reaction evidence="1">
        <text>ATP + protein L-histidine = ADP + protein N-phospho-L-histidine.</text>
        <dbReference type="EC" id="2.7.13.3"/>
    </reaction>
</comment>